<dbReference type="Proteomes" id="UP000800035">
    <property type="component" value="Unassembled WGS sequence"/>
</dbReference>
<protein>
    <submittedName>
        <fullName evidence="2">Uncharacterized protein</fullName>
    </submittedName>
</protein>
<evidence type="ECO:0000313" key="3">
    <source>
        <dbReference type="Proteomes" id="UP000800035"/>
    </source>
</evidence>
<organism evidence="2 3">
    <name type="scientific">Byssothecium circinans</name>
    <dbReference type="NCBI Taxonomy" id="147558"/>
    <lineage>
        <taxon>Eukaryota</taxon>
        <taxon>Fungi</taxon>
        <taxon>Dikarya</taxon>
        <taxon>Ascomycota</taxon>
        <taxon>Pezizomycotina</taxon>
        <taxon>Dothideomycetes</taxon>
        <taxon>Pleosporomycetidae</taxon>
        <taxon>Pleosporales</taxon>
        <taxon>Massarineae</taxon>
        <taxon>Massarinaceae</taxon>
        <taxon>Byssothecium</taxon>
    </lineage>
</organism>
<sequence>MLELPPLSPHKRQRPEPPEQTGTSQPPSKKQRLSYPSGSQPPLAFWDNFSKLWLTKRALRVLYCLPGGIFYRRSY</sequence>
<dbReference type="OrthoDB" id="3933375at2759"/>
<evidence type="ECO:0000313" key="2">
    <source>
        <dbReference type="EMBL" id="KAF1951796.1"/>
    </source>
</evidence>
<evidence type="ECO:0000256" key="1">
    <source>
        <dbReference type="SAM" id="MobiDB-lite"/>
    </source>
</evidence>
<feature type="compositionally biased region" description="Polar residues" evidence="1">
    <location>
        <begin position="20"/>
        <end position="40"/>
    </location>
</feature>
<name>A0A6A5TLU5_9PLEO</name>
<keyword evidence="3" id="KW-1185">Reference proteome</keyword>
<accession>A0A6A5TLU5</accession>
<feature type="region of interest" description="Disordered" evidence="1">
    <location>
        <begin position="1"/>
        <end position="41"/>
    </location>
</feature>
<proteinExistence type="predicted"/>
<dbReference type="AlphaFoldDB" id="A0A6A5TLU5"/>
<gene>
    <name evidence="2" type="ORF">CC80DRAFT_495691</name>
</gene>
<reference evidence="2" key="1">
    <citation type="journal article" date="2020" name="Stud. Mycol.">
        <title>101 Dothideomycetes genomes: a test case for predicting lifestyles and emergence of pathogens.</title>
        <authorList>
            <person name="Haridas S."/>
            <person name="Albert R."/>
            <person name="Binder M."/>
            <person name="Bloem J."/>
            <person name="Labutti K."/>
            <person name="Salamov A."/>
            <person name="Andreopoulos B."/>
            <person name="Baker S."/>
            <person name="Barry K."/>
            <person name="Bills G."/>
            <person name="Bluhm B."/>
            <person name="Cannon C."/>
            <person name="Castanera R."/>
            <person name="Culley D."/>
            <person name="Daum C."/>
            <person name="Ezra D."/>
            <person name="Gonzalez J."/>
            <person name="Henrissat B."/>
            <person name="Kuo A."/>
            <person name="Liang C."/>
            <person name="Lipzen A."/>
            <person name="Lutzoni F."/>
            <person name="Magnuson J."/>
            <person name="Mondo S."/>
            <person name="Nolan M."/>
            <person name="Ohm R."/>
            <person name="Pangilinan J."/>
            <person name="Park H.-J."/>
            <person name="Ramirez L."/>
            <person name="Alfaro M."/>
            <person name="Sun H."/>
            <person name="Tritt A."/>
            <person name="Yoshinaga Y."/>
            <person name="Zwiers L.-H."/>
            <person name="Turgeon B."/>
            <person name="Goodwin S."/>
            <person name="Spatafora J."/>
            <person name="Crous P."/>
            <person name="Grigoriev I."/>
        </authorList>
    </citation>
    <scope>NUCLEOTIDE SEQUENCE</scope>
    <source>
        <strain evidence="2">CBS 675.92</strain>
    </source>
</reference>
<dbReference type="EMBL" id="ML977014">
    <property type="protein sequence ID" value="KAF1951796.1"/>
    <property type="molecule type" value="Genomic_DNA"/>
</dbReference>